<proteinExistence type="predicted"/>
<evidence type="ECO:0000313" key="2">
    <source>
        <dbReference type="Proteomes" id="UP001626550"/>
    </source>
</evidence>
<dbReference type="AlphaFoldDB" id="A0ABD2PWN0"/>
<sequence length="73" mass="7865">LCLCTAIKQIRSLYFTQECSGKVFNLLHLADEANGLVMLAKSIRSPDLSTEPLPKVSDITAPDACAIRLVSSS</sequence>
<dbReference type="Proteomes" id="UP001626550">
    <property type="component" value="Unassembled WGS sequence"/>
</dbReference>
<protein>
    <submittedName>
        <fullName evidence="1">Uncharacterized protein</fullName>
    </submittedName>
</protein>
<organism evidence="1 2">
    <name type="scientific">Cichlidogyrus casuarinus</name>
    <dbReference type="NCBI Taxonomy" id="1844966"/>
    <lineage>
        <taxon>Eukaryota</taxon>
        <taxon>Metazoa</taxon>
        <taxon>Spiralia</taxon>
        <taxon>Lophotrochozoa</taxon>
        <taxon>Platyhelminthes</taxon>
        <taxon>Monogenea</taxon>
        <taxon>Monopisthocotylea</taxon>
        <taxon>Dactylogyridea</taxon>
        <taxon>Ancyrocephalidae</taxon>
        <taxon>Cichlidogyrus</taxon>
    </lineage>
</organism>
<reference evidence="1 2" key="1">
    <citation type="submission" date="2024-11" db="EMBL/GenBank/DDBJ databases">
        <title>Adaptive evolution of stress response genes in parasites aligns with host niche diversity.</title>
        <authorList>
            <person name="Hahn C."/>
            <person name="Resl P."/>
        </authorList>
    </citation>
    <scope>NUCLEOTIDE SEQUENCE [LARGE SCALE GENOMIC DNA]</scope>
    <source>
        <strain evidence="1">EGGRZ-B1_66</strain>
        <tissue evidence="1">Body</tissue>
    </source>
</reference>
<gene>
    <name evidence="1" type="ORF">Ciccas_009573</name>
</gene>
<keyword evidence="2" id="KW-1185">Reference proteome</keyword>
<name>A0ABD2PWN0_9PLAT</name>
<dbReference type="EMBL" id="JBJKFK010001990">
    <property type="protein sequence ID" value="KAL3311840.1"/>
    <property type="molecule type" value="Genomic_DNA"/>
</dbReference>
<accession>A0ABD2PWN0</accession>
<evidence type="ECO:0000313" key="1">
    <source>
        <dbReference type="EMBL" id="KAL3311840.1"/>
    </source>
</evidence>
<feature type="non-terminal residue" evidence="1">
    <location>
        <position position="1"/>
    </location>
</feature>
<comment type="caution">
    <text evidence="1">The sequence shown here is derived from an EMBL/GenBank/DDBJ whole genome shotgun (WGS) entry which is preliminary data.</text>
</comment>